<protein>
    <submittedName>
        <fullName evidence="1">Uncharacterized protein</fullName>
    </submittedName>
</protein>
<proteinExistence type="predicted"/>
<dbReference type="KEGG" id="crw:CROST_022630"/>
<reference evidence="1 2" key="1">
    <citation type="submission" date="2022-04" db="EMBL/GenBank/DDBJ databases">
        <title>Genome sequence of C. roseum typestrain.</title>
        <authorList>
            <person name="Poehlein A."/>
            <person name="Schoch T."/>
            <person name="Duerre P."/>
            <person name="Daniel R."/>
        </authorList>
    </citation>
    <scope>NUCLEOTIDE SEQUENCE [LARGE SCALE GENOMIC DNA]</scope>
    <source>
        <strain evidence="1 2">DSM 7320</strain>
    </source>
</reference>
<accession>A0A1S8KZP8</accession>
<name>A0A1S8KZP8_9CLOT</name>
<dbReference type="STRING" id="84029.CROST_35310"/>
<evidence type="ECO:0000313" key="2">
    <source>
        <dbReference type="Proteomes" id="UP000190951"/>
    </source>
</evidence>
<dbReference type="RefSeq" id="WP_176091621.1">
    <property type="nucleotide sequence ID" value="NZ_CP096983.1"/>
</dbReference>
<keyword evidence="2" id="KW-1185">Reference proteome</keyword>
<dbReference type="Proteomes" id="UP000190951">
    <property type="component" value="Chromosome"/>
</dbReference>
<dbReference type="AlphaFoldDB" id="A0A1S8KZP8"/>
<dbReference type="EMBL" id="CP096983">
    <property type="protein sequence ID" value="URZ11546.1"/>
    <property type="molecule type" value="Genomic_DNA"/>
</dbReference>
<gene>
    <name evidence="1" type="ORF">CROST_022630</name>
</gene>
<sequence>MSGKSTNYERVEITFSKVDDIDKEIFKYLNEKSKIVGKAKYLKQLLYDKMVADKGLNK</sequence>
<organism evidence="1 2">
    <name type="scientific">Clostridium felsineum</name>
    <dbReference type="NCBI Taxonomy" id="36839"/>
    <lineage>
        <taxon>Bacteria</taxon>
        <taxon>Bacillati</taxon>
        <taxon>Bacillota</taxon>
        <taxon>Clostridia</taxon>
        <taxon>Eubacteriales</taxon>
        <taxon>Clostridiaceae</taxon>
        <taxon>Clostridium</taxon>
    </lineage>
</organism>
<evidence type="ECO:0000313" key="1">
    <source>
        <dbReference type="EMBL" id="URZ11546.1"/>
    </source>
</evidence>